<keyword evidence="2" id="KW-1133">Transmembrane helix</keyword>
<dbReference type="InParanoid" id="A0A0D0DI41"/>
<name>A0A0D0DI41_9AGAM</name>
<evidence type="ECO:0000256" key="2">
    <source>
        <dbReference type="SAM" id="Phobius"/>
    </source>
</evidence>
<protein>
    <recommendedName>
        <fullName evidence="5">Transmembrane protein</fullName>
    </recommendedName>
</protein>
<dbReference type="AlphaFoldDB" id="A0A0D0DI41"/>
<dbReference type="HOGENOM" id="CLU_099959_0_0_1"/>
<reference evidence="4" key="2">
    <citation type="submission" date="2015-01" db="EMBL/GenBank/DDBJ databases">
        <title>Evolutionary Origins and Diversification of the Mycorrhizal Mutualists.</title>
        <authorList>
            <consortium name="DOE Joint Genome Institute"/>
            <consortium name="Mycorrhizal Genomics Consortium"/>
            <person name="Kohler A."/>
            <person name="Kuo A."/>
            <person name="Nagy L.G."/>
            <person name="Floudas D."/>
            <person name="Copeland A."/>
            <person name="Barry K.W."/>
            <person name="Cichocki N."/>
            <person name="Veneault-Fourrey C."/>
            <person name="LaButti K."/>
            <person name="Lindquist E.A."/>
            <person name="Lipzen A."/>
            <person name="Lundell T."/>
            <person name="Morin E."/>
            <person name="Murat C."/>
            <person name="Riley R."/>
            <person name="Ohm R."/>
            <person name="Sun H."/>
            <person name="Tunlid A."/>
            <person name="Henrissat B."/>
            <person name="Grigoriev I.V."/>
            <person name="Hibbett D.S."/>
            <person name="Martin F."/>
        </authorList>
    </citation>
    <scope>NUCLEOTIDE SEQUENCE [LARGE SCALE GENOMIC DNA]</scope>
    <source>
        <strain evidence="4">Ve08.2h10</strain>
    </source>
</reference>
<dbReference type="EMBL" id="KN824913">
    <property type="protein sequence ID" value="KIK97947.1"/>
    <property type="molecule type" value="Genomic_DNA"/>
</dbReference>
<feature type="compositionally biased region" description="Polar residues" evidence="1">
    <location>
        <begin position="19"/>
        <end position="37"/>
    </location>
</feature>
<accession>A0A0D0DI41</accession>
<dbReference type="Proteomes" id="UP000054538">
    <property type="component" value="Unassembled WGS sequence"/>
</dbReference>
<evidence type="ECO:0000256" key="1">
    <source>
        <dbReference type="SAM" id="MobiDB-lite"/>
    </source>
</evidence>
<keyword evidence="2" id="KW-0812">Transmembrane</keyword>
<feature type="transmembrane region" description="Helical" evidence="2">
    <location>
        <begin position="145"/>
        <end position="168"/>
    </location>
</feature>
<evidence type="ECO:0008006" key="5">
    <source>
        <dbReference type="Google" id="ProtNLM"/>
    </source>
</evidence>
<sequence>MHSVQTSGIVNKLRKPRPNESSQPMTVPSASASQQPMSRTMQFAVIGAQTPTNPTQFRDDNADSNSANLRRRGTWFSAPLSAAPRTKVEQYWAARALVAETLLSARVQHQGELTGMRLAEEEKRATDIAALVYANDRRQNKLERFLVIIVACLVVLLGSVVYVMIIMITPAHTAKHKSSPSHFTIPILSPFASVVEHETGVFGTKAVIIFVLVIGVVLYAALRRQLSRWPTR</sequence>
<feature type="region of interest" description="Disordered" evidence="1">
    <location>
        <begin position="1"/>
        <end position="37"/>
    </location>
</feature>
<evidence type="ECO:0000313" key="3">
    <source>
        <dbReference type="EMBL" id="KIK97947.1"/>
    </source>
</evidence>
<feature type="transmembrane region" description="Helical" evidence="2">
    <location>
        <begin position="202"/>
        <end position="222"/>
    </location>
</feature>
<keyword evidence="2" id="KW-0472">Membrane</keyword>
<proteinExistence type="predicted"/>
<dbReference type="OrthoDB" id="3265172at2759"/>
<reference evidence="3 4" key="1">
    <citation type="submission" date="2014-04" db="EMBL/GenBank/DDBJ databases">
        <authorList>
            <consortium name="DOE Joint Genome Institute"/>
            <person name="Kuo A."/>
            <person name="Kohler A."/>
            <person name="Jargeat P."/>
            <person name="Nagy L.G."/>
            <person name="Floudas D."/>
            <person name="Copeland A."/>
            <person name="Barry K.W."/>
            <person name="Cichocki N."/>
            <person name="Veneault-Fourrey C."/>
            <person name="LaButti K."/>
            <person name="Lindquist E.A."/>
            <person name="Lipzen A."/>
            <person name="Lundell T."/>
            <person name="Morin E."/>
            <person name="Murat C."/>
            <person name="Sun H."/>
            <person name="Tunlid A."/>
            <person name="Henrissat B."/>
            <person name="Grigoriev I.V."/>
            <person name="Hibbett D.S."/>
            <person name="Martin F."/>
            <person name="Nordberg H.P."/>
            <person name="Cantor M.N."/>
            <person name="Hua S.X."/>
        </authorList>
    </citation>
    <scope>NUCLEOTIDE SEQUENCE [LARGE SCALE GENOMIC DNA]</scope>
    <source>
        <strain evidence="3 4">Ve08.2h10</strain>
    </source>
</reference>
<keyword evidence="4" id="KW-1185">Reference proteome</keyword>
<gene>
    <name evidence="3" type="ORF">PAXRUDRAFT_824413</name>
</gene>
<evidence type="ECO:0000313" key="4">
    <source>
        <dbReference type="Proteomes" id="UP000054538"/>
    </source>
</evidence>
<organism evidence="3 4">
    <name type="scientific">Paxillus rubicundulus Ve08.2h10</name>
    <dbReference type="NCBI Taxonomy" id="930991"/>
    <lineage>
        <taxon>Eukaryota</taxon>
        <taxon>Fungi</taxon>
        <taxon>Dikarya</taxon>
        <taxon>Basidiomycota</taxon>
        <taxon>Agaricomycotina</taxon>
        <taxon>Agaricomycetes</taxon>
        <taxon>Agaricomycetidae</taxon>
        <taxon>Boletales</taxon>
        <taxon>Paxilineae</taxon>
        <taxon>Paxillaceae</taxon>
        <taxon>Paxillus</taxon>
    </lineage>
</organism>